<sequence>MTGNVWEWCTNFKPSGPYGNSLCVRIPCCAAVGVTKIKQ</sequence>
<dbReference type="EMBL" id="UINC01104467">
    <property type="protein sequence ID" value="SVC67632.1"/>
    <property type="molecule type" value="Genomic_DNA"/>
</dbReference>
<reference evidence="1" key="1">
    <citation type="submission" date="2018-05" db="EMBL/GenBank/DDBJ databases">
        <authorList>
            <person name="Lanie J.A."/>
            <person name="Ng W.-L."/>
            <person name="Kazmierczak K.M."/>
            <person name="Andrzejewski T.M."/>
            <person name="Davidsen T.M."/>
            <person name="Wayne K.J."/>
            <person name="Tettelin H."/>
            <person name="Glass J.I."/>
            <person name="Rusch D."/>
            <person name="Podicherti R."/>
            <person name="Tsui H.-C.T."/>
            <person name="Winkler M.E."/>
        </authorList>
    </citation>
    <scope>NUCLEOTIDE SEQUENCE</scope>
</reference>
<evidence type="ECO:0000313" key="1">
    <source>
        <dbReference type="EMBL" id="SVC67632.1"/>
    </source>
</evidence>
<accession>A0A382P6S9</accession>
<gene>
    <name evidence="1" type="ORF">METZ01_LOCUS320486</name>
</gene>
<feature type="non-terminal residue" evidence="1">
    <location>
        <position position="39"/>
    </location>
</feature>
<protein>
    <recommendedName>
        <fullName evidence="2">Sulfatase-modifying factor enzyme domain-containing protein</fullName>
    </recommendedName>
</protein>
<evidence type="ECO:0008006" key="2">
    <source>
        <dbReference type="Google" id="ProtNLM"/>
    </source>
</evidence>
<proteinExistence type="predicted"/>
<name>A0A382P6S9_9ZZZZ</name>
<dbReference type="AlphaFoldDB" id="A0A382P6S9"/>
<organism evidence="1">
    <name type="scientific">marine metagenome</name>
    <dbReference type="NCBI Taxonomy" id="408172"/>
    <lineage>
        <taxon>unclassified sequences</taxon>
        <taxon>metagenomes</taxon>
        <taxon>ecological metagenomes</taxon>
    </lineage>
</organism>